<dbReference type="InterPro" id="IPR011051">
    <property type="entry name" value="RmlC_Cupin_sf"/>
</dbReference>
<reference evidence="8" key="3">
    <citation type="submission" date="2017-12" db="EMBL/GenBank/DDBJ databases">
        <title>FDA dAtabase for Regulatory Grade micrObial Sequences (FDA-ARGOS): Supporting development and validation of Infectious Disease Dx tests.</title>
        <authorList>
            <person name="Hoffmann M."/>
            <person name="Allard M."/>
            <person name="Evans P."/>
            <person name="Brown E."/>
            <person name="Tallon L."/>
            <person name="Sadzewicz L."/>
            <person name="Sengamalay N."/>
            <person name="Ott S."/>
            <person name="Godinez A."/>
            <person name="Nagaraj S."/>
            <person name="Vavikolanu K."/>
            <person name="Aluvathingal J."/>
            <person name="Nadendla S."/>
            <person name="Sichtig H."/>
        </authorList>
    </citation>
    <scope>NUCLEOTIDE SEQUENCE [LARGE SCALE GENOMIC DNA]</scope>
    <source>
        <strain evidence="8">FDAARGOS_129</strain>
    </source>
</reference>
<dbReference type="Proteomes" id="UP000325778">
    <property type="component" value="Chromosome"/>
</dbReference>
<dbReference type="InterPro" id="IPR009664">
    <property type="entry name" value="Ppnp"/>
</dbReference>
<dbReference type="Pfam" id="PF06865">
    <property type="entry name" value="Ppnp"/>
    <property type="match status" value="1"/>
</dbReference>
<dbReference type="CDD" id="cd20296">
    <property type="entry name" value="cupin_PpnP-like"/>
    <property type="match status" value="1"/>
</dbReference>
<keyword evidence="1 3" id="KW-0328">Glycosyltransferase</keyword>
<reference evidence="4" key="2">
    <citation type="submission" date="2017-12" db="EMBL/GenBank/DDBJ databases">
        <title>FDA dAtabase for Regulatory Grade micrObial Sequences (FDA-ARGOS): Supporting development and validation of Infectious Disease Dx tests.</title>
        <authorList>
            <person name="Campos J."/>
            <person name="Goldberg B."/>
            <person name="Tallon L."/>
            <person name="Sadzewicz L."/>
            <person name="Sengamalay N."/>
            <person name="Ott S."/>
            <person name="Godinez A."/>
            <person name="Nagaraj S."/>
            <person name="Vavikolanu K."/>
            <person name="Aluvathingal J."/>
            <person name="Nadendla S."/>
            <person name="Nandy P."/>
            <person name="Hobson J."/>
            <person name="Sichtig H."/>
        </authorList>
    </citation>
    <scope>NUCLEOTIDE SEQUENCE</scope>
    <source>
        <strain evidence="4">FDAARGOS_129</strain>
    </source>
</reference>
<name>A0A0A7XLW3_ACINO</name>
<accession>A0A0A7XLW3</accession>
<dbReference type="EC" id="2.4.2.2" evidence="3"/>
<evidence type="ECO:0000256" key="1">
    <source>
        <dbReference type="ARBA" id="ARBA00022676"/>
    </source>
</evidence>
<dbReference type="SUPFAM" id="SSF51182">
    <property type="entry name" value="RmlC-like cupins"/>
    <property type="match status" value="1"/>
</dbReference>
<dbReference type="KEGG" id="ano:RR32_11890"/>
<evidence type="ECO:0000313" key="9">
    <source>
        <dbReference type="Proteomes" id="UP000325778"/>
    </source>
</evidence>
<evidence type="ECO:0000313" key="5">
    <source>
        <dbReference type="EMBL" id="OTL94488.1"/>
    </source>
</evidence>
<comment type="similarity">
    <text evidence="3">Belongs to the nucleoside phosphorylase PpnP family.</text>
</comment>
<dbReference type="EC" id="2.4.2.1" evidence="3"/>
<gene>
    <name evidence="3" type="primary">ppnP</name>
    <name evidence="4" type="ORF">AL533_10585</name>
    <name evidence="5" type="ORF">B9X58_16240</name>
    <name evidence="6" type="ORF">GD578_07140</name>
</gene>
<evidence type="ECO:0000313" key="7">
    <source>
        <dbReference type="Proteomes" id="UP000194767"/>
    </source>
</evidence>
<dbReference type="GO" id="GO:0016154">
    <property type="term" value="F:pyrimidine-nucleoside phosphorylase activity"/>
    <property type="evidence" value="ECO:0007669"/>
    <property type="project" value="UniProtKB-UniRule"/>
</dbReference>
<dbReference type="Proteomes" id="UP000194767">
    <property type="component" value="Unassembled WGS sequence"/>
</dbReference>
<dbReference type="EMBL" id="CP014019">
    <property type="protein sequence ID" value="AVF44804.1"/>
    <property type="molecule type" value="Genomic_DNA"/>
</dbReference>
<dbReference type="EMBL" id="CP045560">
    <property type="protein sequence ID" value="QGA43644.1"/>
    <property type="molecule type" value="Genomic_DNA"/>
</dbReference>
<comment type="catalytic activity">
    <reaction evidence="3">
        <text>xanthosine + phosphate = alpha-D-ribose 1-phosphate + xanthine</text>
        <dbReference type="Rhea" id="RHEA:27638"/>
        <dbReference type="ChEBI" id="CHEBI:17712"/>
        <dbReference type="ChEBI" id="CHEBI:18107"/>
        <dbReference type="ChEBI" id="CHEBI:43474"/>
        <dbReference type="ChEBI" id="CHEBI:57720"/>
        <dbReference type="EC" id="2.4.2.1"/>
    </reaction>
</comment>
<evidence type="ECO:0000313" key="4">
    <source>
        <dbReference type="EMBL" id="AVF44804.1"/>
    </source>
</evidence>
<organism evidence="4 8">
    <name type="scientific">Acinetobacter nosocomialis</name>
    <dbReference type="NCBI Taxonomy" id="106654"/>
    <lineage>
        <taxon>Bacteria</taxon>
        <taxon>Pseudomonadati</taxon>
        <taxon>Pseudomonadota</taxon>
        <taxon>Gammaproteobacteria</taxon>
        <taxon>Moraxellales</taxon>
        <taxon>Moraxellaceae</taxon>
        <taxon>Acinetobacter</taxon>
        <taxon>Acinetobacter calcoaceticus/baumannii complex</taxon>
    </lineage>
</organism>
<evidence type="ECO:0000256" key="3">
    <source>
        <dbReference type="HAMAP-Rule" id="MF_01537"/>
    </source>
</evidence>
<comment type="catalytic activity">
    <reaction evidence="3">
        <text>cytidine + phosphate = cytosine + alpha-D-ribose 1-phosphate</text>
        <dbReference type="Rhea" id="RHEA:52540"/>
        <dbReference type="ChEBI" id="CHEBI:16040"/>
        <dbReference type="ChEBI" id="CHEBI:17562"/>
        <dbReference type="ChEBI" id="CHEBI:43474"/>
        <dbReference type="ChEBI" id="CHEBI:57720"/>
        <dbReference type="EC" id="2.4.2.2"/>
    </reaction>
</comment>
<dbReference type="PANTHER" id="PTHR36540:SF1">
    <property type="entry name" value="PYRIMIDINE_PURINE NUCLEOSIDE PHOSPHORYLASE"/>
    <property type="match status" value="1"/>
</dbReference>
<dbReference type="GO" id="GO:0004731">
    <property type="term" value="F:purine-nucleoside phosphorylase activity"/>
    <property type="evidence" value="ECO:0007669"/>
    <property type="project" value="UniProtKB-UniRule"/>
</dbReference>
<dbReference type="AlphaFoldDB" id="A0A0A7XLW3"/>
<dbReference type="GO" id="GO:0005829">
    <property type="term" value="C:cytosol"/>
    <property type="evidence" value="ECO:0007669"/>
    <property type="project" value="TreeGrafter"/>
</dbReference>
<dbReference type="Gene3D" id="2.60.120.10">
    <property type="entry name" value="Jelly Rolls"/>
    <property type="match status" value="1"/>
</dbReference>
<reference evidence="6 9" key="4">
    <citation type="journal article" date="2021" name="MSphere">
        <title>Complete Genome Sequencing of Acinetobacter baumannii AC1633 and Acinetobacter nosocomialis AC1530 Unveils a Large Multidrug-Resistant Plasmid Encoding the NDM-1 and OXA-58 Carbapenemases.</title>
        <authorList>
            <person name="Alattraqchi A.G."/>
            <person name="Mohd Rani F."/>
            <person name="A. Rahman N.I."/>
            <person name="Ismail S."/>
            <person name="Cleary D.W."/>
            <person name="Clarke S.C."/>
            <person name="Yeo C.C."/>
        </authorList>
    </citation>
    <scope>NUCLEOTIDE SEQUENCE [LARGE SCALE GENOMIC DNA]</scope>
    <source>
        <strain evidence="6 9">AC1530</strain>
    </source>
</reference>
<dbReference type="Proteomes" id="UP000237921">
    <property type="component" value="Chromosome"/>
</dbReference>
<comment type="function">
    <text evidence="3">Catalyzes the phosphorolysis of diverse nucleosides, yielding D-ribose 1-phosphate and the respective free bases. Can use uridine, adenosine, guanosine, cytidine, thymidine, inosine and xanthosine as substrates. Also catalyzes the reverse reactions.</text>
</comment>
<evidence type="ECO:0000313" key="6">
    <source>
        <dbReference type="EMBL" id="QGA43644.1"/>
    </source>
</evidence>
<reference evidence="5 7" key="1">
    <citation type="submission" date="2017-05" db="EMBL/GenBank/DDBJ databases">
        <authorList>
            <person name="Kreiswirth B."/>
            <person name="Manca C."/>
            <person name="Chen L."/>
            <person name="Evans S."/>
            <person name="Fowler V."/>
            <person name="Patel R."/>
            <person name="Chambers H."/>
            <person name="Bonomo R."/>
            <person name="Paul V."/>
            <person name="Sankar J."/>
            <person name="Gaind R."/>
            <person name="Ray P."/>
            <person name="Gautam V."/>
            <person name="Biswal M."/>
            <person name="Datta S."/>
            <person name="Walia K."/>
            <person name="Adams M."/>
            <person name="Nelson K."/>
            <person name="Sutton G."/>
            <person name="Fouts D."/>
            <person name="Hujer K."/>
            <person name="Hujer A."/>
        </authorList>
    </citation>
    <scope>NUCLEOTIDE SEQUENCE [LARGE SCALE GENOMIC DNA]</scope>
    <source>
        <strain evidence="5 7">PR324</strain>
    </source>
</reference>
<evidence type="ECO:0000256" key="2">
    <source>
        <dbReference type="ARBA" id="ARBA00022679"/>
    </source>
</evidence>
<comment type="catalytic activity">
    <reaction evidence="3">
        <text>guanosine + phosphate = alpha-D-ribose 1-phosphate + guanine</text>
        <dbReference type="Rhea" id="RHEA:13233"/>
        <dbReference type="ChEBI" id="CHEBI:16235"/>
        <dbReference type="ChEBI" id="CHEBI:16750"/>
        <dbReference type="ChEBI" id="CHEBI:43474"/>
        <dbReference type="ChEBI" id="CHEBI:57720"/>
        <dbReference type="EC" id="2.4.2.1"/>
    </reaction>
</comment>
<dbReference type="PANTHER" id="PTHR36540">
    <property type="entry name" value="PYRIMIDINE/PURINE NUCLEOSIDE PHOSPHORYLASE"/>
    <property type="match status" value="1"/>
</dbReference>
<accession>A0A334LZL6</accession>
<comment type="catalytic activity">
    <reaction evidence="3">
        <text>uridine + phosphate = alpha-D-ribose 1-phosphate + uracil</text>
        <dbReference type="Rhea" id="RHEA:24388"/>
        <dbReference type="ChEBI" id="CHEBI:16704"/>
        <dbReference type="ChEBI" id="CHEBI:17568"/>
        <dbReference type="ChEBI" id="CHEBI:43474"/>
        <dbReference type="ChEBI" id="CHEBI:57720"/>
        <dbReference type="EC" id="2.4.2.2"/>
    </reaction>
</comment>
<dbReference type="HAMAP" id="MF_01537">
    <property type="entry name" value="Nucleos_phosphorylase_PpnP"/>
    <property type="match status" value="1"/>
</dbReference>
<dbReference type="EMBL" id="NGDO01000074">
    <property type="protein sequence ID" value="OTL94488.1"/>
    <property type="molecule type" value="Genomic_DNA"/>
</dbReference>
<comment type="catalytic activity">
    <reaction evidence="3">
        <text>inosine + phosphate = alpha-D-ribose 1-phosphate + hypoxanthine</text>
        <dbReference type="Rhea" id="RHEA:27646"/>
        <dbReference type="ChEBI" id="CHEBI:17368"/>
        <dbReference type="ChEBI" id="CHEBI:17596"/>
        <dbReference type="ChEBI" id="CHEBI:43474"/>
        <dbReference type="ChEBI" id="CHEBI:57720"/>
        <dbReference type="EC" id="2.4.2.1"/>
    </reaction>
</comment>
<proteinExistence type="inferred from homology"/>
<dbReference type="GeneID" id="92795840"/>
<dbReference type="RefSeq" id="WP_004709670.1">
    <property type="nucleotide sequence ID" value="NZ_BBOO01000040.1"/>
</dbReference>
<dbReference type="InterPro" id="IPR014710">
    <property type="entry name" value="RmlC-like_jellyroll"/>
</dbReference>
<protein>
    <recommendedName>
        <fullName evidence="3">Pyrimidine/purine nucleoside phosphorylase</fullName>
        <ecNumber evidence="3">2.4.2.1</ecNumber>
        <ecNumber evidence="3">2.4.2.2</ecNumber>
    </recommendedName>
    <alternativeName>
        <fullName evidence="3">Adenosine phosphorylase</fullName>
    </alternativeName>
    <alternativeName>
        <fullName evidence="3">Cytidine phosphorylase</fullName>
    </alternativeName>
    <alternativeName>
        <fullName evidence="3">Guanosine phosphorylase</fullName>
    </alternativeName>
    <alternativeName>
        <fullName evidence="3">Inosine phosphorylase</fullName>
    </alternativeName>
    <alternativeName>
        <fullName evidence="3">Thymidine phosphorylase</fullName>
    </alternativeName>
    <alternativeName>
        <fullName evidence="3">Uridine phosphorylase</fullName>
    </alternativeName>
    <alternativeName>
        <fullName evidence="3">Xanthosine phosphorylase</fullName>
    </alternativeName>
</protein>
<comment type="catalytic activity">
    <reaction evidence="3">
        <text>thymidine + phosphate = 2-deoxy-alpha-D-ribose 1-phosphate + thymine</text>
        <dbReference type="Rhea" id="RHEA:16037"/>
        <dbReference type="ChEBI" id="CHEBI:17748"/>
        <dbReference type="ChEBI" id="CHEBI:17821"/>
        <dbReference type="ChEBI" id="CHEBI:43474"/>
        <dbReference type="ChEBI" id="CHEBI:57259"/>
        <dbReference type="EC" id="2.4.2.2"/>
    </reaction>
</comment>
<comment type="catalytic activity">
    <reaction evidence="3">
        <text>a purine D-ribonucleoside + phosphate = a purine nucleobase + alpha-D-ribose 1-phosphate</text>
        <dbReference type="Rhea" id="RHEA:19805"/>
        <dbReference type="ChEBI" id="CHEBI:26386"/>
        <dbReference type="ChEBI" id="CHEBI:43474"/>
        <dbReference type="ChEBI" id="CHEBI:57720"/>
        <dbReference type="ChEBI" id="CHEBI:142355"/>
        <dbReference type="EC" id="2.4.2.1"/>
    </reaction>
</comment>
<keyword evidence="2 3" id="KW-0808">Transferase</keyword>
<sequence>MPNQFDAVSITKKANVHYEGHSISHVIELEDGTKKTLGVILPTEKALTFKTHVSERIEIISGKCSVQIGDDPETKIYSSGESFKVPENSKFKIITDEVIDYVCHLE</sequence>
<comment type="catalytic activity">
    <reaction evidence="3">
        <text>adenosine + phosphate = alpha-D-ribose 1-phosphate + adenine</text>
        <dbReference type="Rhea" id="RHEA:27642"/>
        <dbReference type="ChEBI" id="CHEBI:16335"/>
        <dbReference type="ChEBI" id="CHEBI:16708"/>
        <dbReference type="ChEBI" id="CHEBI:43474"/>
        <dbReference type="ChEBI" id="CHEBI:57720"/>
        <dbReference type="EC" id="2.4.2.1"/>
    </reaction>
</comment>
<evidence type="ECO:0000313" key="8">
    <source>
        <dbReference type="Proteomes" id="UP000237921"/>
    </source>
</evidence>